<proteinExistence type="predicted"/>
<evidence type="ECO:0008006" key="3">
    <source>
        <dbReference type="Google" id="ProtNLM"/>
    </source>
</evidence>
<dbReference type="InterPro" id="IPR003329">
    <property type="entry name" value="Cytidylyl_trans"/>
</dbReference>
<reference evidence="1 2" key="1">
    <citation type="submission" date="2020-01" db="EMBL/GenBank/DDBJ databases">
        <title>Bacteria diversity of Porities sp.</title>
        <authorList>
            <person name="Wang G."/>
        </authorList>
    </citation>
    <scope>NUCLEOTIDE SEQUENCE [LARGE SCALE GENOMIC DNA]</scope>
    <source>
        <strain evidence="1 2">R33</strain>
    </source>
</reference>
<dbReference type="RefSeq" id="WP_161433868.1">
    <property type="nucleotide sequence ID" value="NZ_WXYO01000001.1"/>
</dbReference>
<evidence type="ECO:0000313" key="1">
    <source>
        <dbReference type="EMBL" id="NAS10978.1"/>
    </source>
</evidence>
<dbReference type="PANTHER" id="PTHR42866:SF1">
    <property type="entry name" value="SPORE COAT POLYSACCHARIDE BIOSYNTHESIS PROTEIN SPSF"/>
    <property type="match status" value="1"/>
</dbReference>
<gene>
    <name evidence="1" type="ORF">GTQ38_03120</name>
</gene>
<dbReference type="AlphaFoldDB" id="A0A6L9E8T3"/>
<comment type="caution">
    <text evidence="1">The sequence shown here is derived from an EMBL/GenBank/DDBJ whole genome shotgun (WGS) entry which is preliminary data.</text>
</comment>
<dbReference type="GO" id="GO:0005829">
    <property type="term" value="C:cytosol"/>
    <property type="evidence" value="ECO:0007669"/>
    <property type="project" value="TreeGrafter"/>
</dbReference>
<dbReference type="Pfam" id="PF02348">
    <property type="entry name" value="CTP_transf_3"/>
    <property type="match status" value="1"/>
</dbReference>
<dbReference type="Gene3D" id="3.90.550.10">
    <property type="entry name" value="Spore Coat Polysaccharide Biosynthesis Protein SpsA, Chain A"/>
    <property type="match status" value="1"/>
</dbReference>
<name>A0A6L9E8T3_9FLAO</name>
<sequence>MTGIAILCRYNSSRLPGKILKQINGKEILTYILERLSPLTREYPIVVCTSTESTDDPIADFCAEYGVKCFRGDLDNVALRFLNCAREYNFDHIVRINGDNIFLDPSLIAHMISTIEQEQFHFISNVKNRTYPKGMSVEIVNVAFYEKCFPFFQQDDLEHVMTYFYRQDDEKIHFVYDAEGVGQGLNFAIDTPEDFSNASSIISSMEKDHTAYGYREIIEIFEKLQYEE</sequence>
<organism evidence="1 2">
    <name type="scientific">Poritiphilus flavus</name>
    <dbReference type="NCBI Taxonomy" id="2697053"/>
    <lineage>
        <taxon>Bacteria</taxon>
        <taxon>Pseudomonadati</taxon>
        <taxon>Bacteroidota</taxon>
        <taxon>Flavobacteriia</taxon>
        <taxon>Flavobacteriales</taxon>
        <taxon>Flavobacteriaceae</taxon>
        <taxon>Poritiphilus</taxon>
    </lineage>
</organism>
<dbReference type="SUPFAM" id="SSF53448">
    <property type="entry name" value="Nucleotide-diphospho-sugar transferases"/>
    <property type="match status" value="1"/>
</dbReference>
<evidence type="ECO:0000313" key="2">
    <source>
        <dbReference type="Proteomes" id="UP000475249"/>
    </source>
</evidence>
<protein>
    <recommendedName>
        <fullName evidence="3">Spore coat polysaccharide biosynthesis protein SpsF</fullName>
    </recommendedName>
</protein>
<dbReference type="EMBL" id="WXYO01000001">
    <property type="protein sequence ID" value="NAS10978.1"/>
    <property type="molecule type" value="Genomic_DNA"/>
</dbReference>
<dbReference type="InterPro" id="IPR029044">
    <property type="entry name" value="Nucleotide-diphossugar_trans"/>
</dbReference>
<keyword evidence="2" id="KW-1185">Reference proteome</keyword>
<dbReference type="Proteomes" id="UP000475249">
    <property type="component" value="Unassembled WGS sequence"/>
</dbReference>
<dbReference type="PANTHER" id="PTHR42866">
    <property type="entry name" value="3-DEOXY-MANNO-OCTULOSONATE CYTIDYLYLTRANSFERASE"/>
    <property type="match status" value="1"/>
</dbReference>
<accession>A0A6L9E8T3</accession>